<reference evidence="1 2" key="1">
    <citation type="submission" date="2020-08" db="EMBL/GenBank/DDBJ databases">
        <title>Above-ground endophytic microbial communities from plants in different locations in the United States.</title>
        <authorList>
            <person name="Frank C."/>
        </authorList>
    </citation>
    <scope>NUCLEOTIDE SEQUENCE [LARGE SCALE GENOMIC DNA]</scope>
    <source>
        <strain evidence="1 2">WP4_2_2</strain>
    </source>
</reference>
<dbReference type="AlphaFoldDB" id="A0A7W9U3P9"/>
<evidence type="ECO:0000313" key="1">
    <source>
        <dbReference type="EMBL" id="MBB6106471.1"/>
    </source>
</evidence>
<keyword evidence="2" id="KW-1185">Reference proteome</keyword>
<accession>A0A7W9U3P9</accession>
<dbReference type="RefSeq" id="WP_184123905.1">
    <property type="nucleotide sequence ID" value="NZ_JACHBW010000027.1"/>
</dbReference>
<dbReference type="Proteomes" id="UP000571554">
    <property type="component" value="Unassembled WGS sequence"/>
</dbReference>
<evidence type="ECO:0000313" key="2">
    <source>
        <dbReference type="Proteomes" id="UP000571554"/>
    </source>
</evidence>
<comment type="caution">
    <text evidence="1">The sequence shown here is derived from an EMBL/GenBank/DDBJ whole genome shotgun (WGS) entry which is preliminary data.</text>
</comment>
<dbReference type="NCBIfam" id="TIGR03737">
    <property type="entry name" value="PRTRC_B"/>
    <property type="match status" value="1"/>
</dbReference>
<organism evidence="1 2">
    <name type="scientific">Paraburkholderia bannensis</name>
    <dbReference type="NCBI Taxonomy" id="765414"/>
    <lineage>
        <taxon>Bacteria</taxon>
        <taxon>Pseudomonadati</taxon>
        <taxon>Pseudomonadota</taxon>
        <taxon>Betaproteobacteria</taxon>
        <taxon>Burkholderiales</taxon>
        <taxon>Burkholderiaceae</taxon>
        <taxon>Paraburkholderia</taxon>
    </lineage>
</organism>
<protein>
    <submittedName>
        <fullName evidence="1">PRTRC genetic system protein B</fullName>
    </submittedName>
</protein>
<gene>
    <name evidence="1" type="ORF">F4827_006346</name>
</gene>
<dbReference type="InterPro" id="IPR022280">
    <property type="entry name" value="PRTRC_protein-B"/>
</dbReference>
<dbReference type="InterPro" id="IPR032787">
    <property type="entry name" value="Prok-E2_D"/>
</dbReference>
<proteinExistence type="predicted"/>
<name>A0A7W9U3P9_9BURK</name>
<dbReference type="EMBL" id="JACHBW010000027">
    <property type="protein sequence ID" value="MBB6106471.1"/>
    <property type="molecule type" value="Genomic_DNA"/>
</dbReference>
<sequence length="242" mass="25867">MNGVSIGQTGNDVTLARALLVYEGQNGAEYATVHPVTTEVKSGRPLIGAGRPLDRRAMLDALVQLDRNAAPAAEFLPATVLGVTSTAVTWWCPPVSRRVFFKCPKVGERSAVVTHPGLVFQAGVEGFRVFALAGDTRPEEATALFEPPYFNTWDHGQICIGSAKVPGRIEVAAIKGWEEGFFNSAFTHPNHGGKRVNYDAGFHAFWTDMLDGRFEAFPLDVLVPMKGATAGKLVAGKIGGAA</sequence>
<dbReference type="Pfam" id="PF14460">
    <property type="entry name" value="Prok-E2_D"/>
    <property type="match status" value="1"/>
</dbReference>